<keyword evidence="2 9" id="KW-0723">Serine/threonine-protein kinase</keyword>
<keyword evidence="3" id="KW-0808">Transferase</keyword>
<dbReference type="SUPFAM" id="SSF56112">
    <property type="entry name" value="Protein kinase-like (PK-like)"/>
    <property type="match status" value="1"/>
</dbReference>
<dbReference type="GO" id="GO:0005524">
    <property type="term" value="F:ATP binding"/>
    <property type="evidence" value="ECO:0007669"/>
    <property type="project" value="UniProtKB-KW"/>
</dbReference>
<evidence type="ECO:0000256" key="6">
    <source>
        <dbReference type="ARBA" id="ARBA00022840"/>
    </source>
</evidence>
<feature type="compositionally biased region" description="Basic residues" evidence="7">
    <location>
        <begin position="279"/>
        <end position="296"/>
    </location>
</feature>
<proteinExistence type="predicted"/>
<name>A0A6L9QJH2_9ACTN</name>
<dbReference type="Gene3D" id="1.10.510.10">
    <property type="entry name" value="Transferase(Phosphotransferase) domain 1"/>
    <property type="match status" value="1"/>
</dbReference>
<evidence type="ECO:0000259" key="8">
    <source>
        <dbReference type="PROSITE" id="PS50011"/>
    </source>
</evidence>
<dbReference type="PANTHER" id="PTHR43289">
    <property type="entry name" value="MITOGEN-ACTIVATED PROTEIN KINASE KINASE KINASE 20-RELATED"/>
    <property type="match status" value="1"/>
</dbReference>
<dbReference type="Proteomes" id="UP000475532">
    <property type="component" value="Unassembled WGS sequence"/>
</dbReference>
<protein>
    <recommendedName>
        <fullName evidence="1">non-specific serine/threonine protein kinase</fullName>
        <ecNumber evidence="1">2.7.11.1</ecNumber>
    </recommendedName>
</protein>
<evidence type="ECO:0000256" key="3">
    <source>
        <dbReference type="ARBA" id="ARBA00022679"/>
    </source>
</evidence>
<gene>
    <name evidence="9" type="ORF">G3I70_24315</name>
</gene>
<evidence type="ECO:0000313" key="9">
    <source>
        <dbReference type="EMBL" id="NEA25587.1"/>
    </source>
</evidence>
<dbReference type="Gene3D" id="3.30.200.20">
    <property type="entry name" value="Phosphorylase Kinase, domain 1"/>
    <property type="match status" value="1"/>
</dbReference>
<keyword evidence="5 9" id="KW-0418">Kinase</keyword>
<evidence type="ECO:0000256" key="4">
    <source>
        <dbReference type="ARBA" id="ARBA00022741"/>
    </source>
</evidence>
<evidence type="ECO:0000256" key="5">
    <source>
        <dbReference type="ARBA" id="ARBA00022777"/>
    </source>
</evidence>
<dbReference type="Pfam" id="PF00069">
    <property type="entry name" value="Pkinase"/>
    <property type="match status" value="1"/>
</dbReference>
<dbReference type="EMBL" id="JAAGLI010000633">
    <property type="protein sequence ID" value="NEA25587.1"/>
    <property type="molecule type" value="Genomic_DNA"/>
</dbReference>
<accession>A0A6L9QJH2</accession>
<dbReference type="GO" id="GO:0004674">
    <property type="term" value="F:protein serine/threonine kinase activity"/>
    <property type="evidence" value="ECO:0007669"/>
    <property type="project" value="UniProtKB-KW"/>
</dbReference>
<keyword evidence="6" id="KW-0067">ATP-binding</keyword>
<sequence length="351" mass="37789">MGTVWSAVDETLHRTVAVKEIVFPDVLTSDERRVATDRAQREARAAALIDHPGVITVHDVVIEDERPWIVMELVRGASLAEVIRRDGPCPPAAAARIGLALLDALGAAHARGIVHRDVKPGNVLLAEDGRVVLTDFGIASIEADPALTRTGTFVGSPGYIAPERLREQPGGPESDLWSLGATLYTTVEGRPPFERDSPMAVLGAVLAEEPAPPRQAGHLAPLLWQLLHKVPSARPGMEDVRAGSVECVRWQTDRSPPADARPAHSRADGSTSNMDAHRGGRNHGHDRRFARGRHRHELVQRRDQEKQQADAVAVVRTGGGGTRHDTASEYAGRARPVRSAHSAAGQPLDTA</sequence>
<evidence type="ECO:0000313" key="10">
    <source>
        <dbReference type="Proteomes" id="UP000475532"/>
    </source>
</evidence>
<dbReference type="PANTHER" id="PTHR43289:SF6">
    <property type="entry name" value="SERINE_THREONINE-PROTEIN KINASE NEKL-3"/>
    <property type="match status" value="1"/>
</dbReference>
<evidence type="ECO:0000256" key="7">
    <source>
        <dbReference type="SAM" id="MobiDB-lite"/>
    </source>
</evidence>
<dbReference type="EC" id="2.7.11.1" evidence="1"/>
<comment type="caution">
    <text evidence="9">The sequence shown here is derived from an EMBL/GenBank/DDBJ whole genome shotgun (WGS) entry which is preliminary data.</text>
</comment>
<dbReference type="InterPro" id="IPR000719">
    <property type="entry name" value="Prot_kinase_dom"/>
</dbReference>
<dbReference type="PROSITE" id="PS00108">
    <property type="entry name" value="PROTEIN_KINASE_ST"/>
    <property type="match status" value="1"/>
</dbReference>
<dbReference type="InterPro" id="IPR008271">
    <property type="entry name" value="Ser/Thr_kinase_AS"/>
</dbReference>
<feature type="region of interest" description="Disordered" evidence="7">
    <location>
        <begin position="252"/>
        <end position="351"/>
    </location>
</feature>
<dbReference type="CDD" id="cd14014">
    <property type="entry name" value="STKc_PknB_like"/>
    <property type="match status" value="1"/>
</dbReference>
<evidence type="ECO:0000256" key="2">
    <source>
        <dbReference type="ARBA" id="ARBA00022527"/>
    </source>
</evidence>
<feature type="compositionally biased region" description="Basic and acidic residues" evidence="7">
    <location>
        <begin position="297"/>
        <end position="308"/>
    </location>
</feature>
<dbReference type="SMART" id="SM00220">
    <property type="entry name" value="S_TKc"/>
    <property type="match status" value="1"/>
</dbReference>
<reference evidence="9 10" key="1">
    <citation type="submission" date="2020-01" db="EMBL/GenBank/DDBJ databases">
        <title>Insect and environment-associated Actinomycetes.</title>
        <authorList>
            <person name="Currrie C."/>
            <person name="Chevrette M."/>
            <person name="Carlson C."/>
            <person name="Stubbendieck R."/>
            <person name="Wendt-Pienkowski E."/>
        </authorList>
    </citation>
    <scope>NUCLEOTIDE SEQUENCE [LARGE SCALE GENOMIC DNA]</scope>
    <source>
        <strain evidence="9 10">SID10258</strain>
    </source>
</reference>
<organism evidence="9 10">
    <name type="scientific">Actinomadura bangladeshensis</name>
    <dbReference type="NCBI Taxonomy" id="453573"/>
    <lineage>
        <taxon>Bacteria</taxon>
        <taxon>Bacillati</taxon>
        <taxon>Actinomycetota</taxon>
        <taxon>Actinomycetes</taxon>
        <taxon>Streptosporangiales</taxon>
        <taxon>Thermomonosporaceae</taxon>
        <taxon>Actinomadura</taxon>
    </lineage>
</organism>
<dbReference type="InterPro" id="IPR011009">
    <property type="entry name" value="Kinase-like_dom_sf"/>
</dbReference>
<dbReference type="PROSITE" id="PS50011">
    <property type="entry name" value="PROTEIN_KINASE_DOM"/>
    <property type="match status" value="1"/>
</dbReference>
<feature type="domain" description="Protein kinase" evidence="8">
    <location>
        <begin position="1"/>
        <end position="248"/>
    </location>
</feature>
<dbReference type="AlphaFoldDB" id="A0A6L9QJH2"/>
<keyword evidence="4" id="KW-0547">Nucleotide-binding</keyword>
<evidence type="ECO:0000256" key="1">
    <source>
        <dbReference type="ARBA" id="ARBA00012513"/>
    </source>
</evidence>